<dbReference type="PANTHER" id="PTHR31169:SF23">
    <property type="entry name" value="OS03G0572250 PROTEIN"/>
    <property type="match status" value="1"/>
</dbReference>
<dbReference type="Proteomes" id="UP001489004">
    <property type="component" value="Unassembled WGS sequence"/>
</dbReference>
<comment type="caution">
    <text evidence="14">The sequence shown here is derived from an EMBL/GenBank/DDBJ whole genome shotgun (WGS) entry which is preliminary data.</text>
</comment>
<evidence type="ECO:0000256" key="2">
    <source>
        <dbReference type="ARBA" id="ARBA00004496"/>
    </source>
</evidence>
<protein>
    <recommendedName>
        <fullName evidence="13">Zinc-finger domain-containing protein</fullName>
    </recommendedName>
</protein>
<evidence type="ECO:0000256" key="7">
    <source>
        <dbReference type="ARBA" id="ARBA00022833"/>
    </source>
</evidence>
<evidence type="ECO:0000256" key="11">
    <source>
        <dbReference type="ARBA" id="ARBA00023242"/>
    </source>
</evidence>
<evidence type="ECO:0000313" key="15">
    <source>
        <dbReference type="Proteomes" id="UP001489004"/>
    </source>
</evidence>
<dbReference type="Pfam" id="PF10497">
    <property type="entry name" value="zf-4CXXC_R1"/>
    <property type="match status" value="1"/>
</dbReference>
<keyword evidence="4" id="KW-1017">Isopeptide bond</keyword>
<keyword evidence="6" id="KW-0479">Metal-binding</keyword>
<organism evidence="14 15">
    <name type="scientific">[Myrmecia] bisecta</name>
    <dbReference type="NCBI Taxonomy" id="41462"/>
    <lineage>
        <taxon>Eukaryota</taxon>
        <taxon>Viridiplantae</taxon>
        <taxon>Chlorophyta</taxon>
        <taxon>core chlorophytes</taxon>
        <taxon>Trebouxiophyceae</taxon>
        <taxon>Trebouxiales</taxon>
        <taxon>Trebouxiaceae</taxon>
        <taxon>Myrmecia</taxon>
    </lineage>
</organism>
<dbReference type="InterPro" id="IPR011011">
    <property type="entry name" value="Znf_FYVE_PHD"/>
</dbReference>
<name>A0AAW1QQV4_9CHLO</name>
<dbReference type="PANTHER" id="PTHR31169">
    <property type="entry name" value="OS05G0300700 PROTEIN"/>
    <property type="match status" value="1"/>
</dbReference>
<feature type="compositionally biased region" description="Low complexity" evidence="12">
    <location>
        <begin position="358"/>
        <end position="367"/>
    </location>
</feature>
<dbReference type="AlphaFoldDB" id="A0AAW1QQV4"/>
<evidence type="ECO:0000256" key="1">
    <source>
        <dbReference type="ARBA" id="ARBA00004123"/>
    </source>
</evidence>
<evidence type="ECO:0000256" key="4">
    <source>
        <dbReference type="ARBA" id="ARBA00022499"/>
    </source>
</evidence>
<keyword evidence="3" id="KW-0963">Cytoplasm</keyword>
<evidence type="ECO:0000256" key="6">
    <source>
        <dbReference type="ARBA" id="ARBA00022771"/>
    </source>
</evidence>
<comment type="subcellular location">
    <subcellularLocation>
        <location evidence="2">Cytoplasm</location>
    </subcellularLocation>
    <subcellularLocation>
        <location evidence="1">Nucleus</location>
    </subcellularLocation>
</comment>
<evidence type="ECO:0000256" key="5">
    <source>
        <dbReference type="ARBA" id="ARBA00022553"/>
    </source>
</evidence>
<keyword evidence="11" id="KW-0539">Nucleus</keyword>
<keyword evidence="7" id="KW-0862">Zinc</keyword>
<accession>A0AAW1QQV4</accession>
<dbReference type="EMBL" id="JALJOR010000002">
    <property type="protein sequence ID" value="KAK9823588.1"/>
    <property type="molecule type" value="Genomic_DNA"/>
</dbReference>
<keyword evidence="15" id="KW-1185">Reference proteome</keyword>
<keyword evidence="10" id="KW-0804">Transcription</keyword>
<dbReference type="InterPro" id="IPR018866">
    <property type="entry name" value="Znf-4CXXC_R1"/>
</dbReference>
<dbReference type="GO" id="GO:0005634">
    <property type="term" value="C:nucleus"/>
    <property type="evidence" value="ECO:0007669"/>
    <property type="project" value="UniProtKB-SubCell"/>
</dbReference>
<keyword evidence="9" id="KW-0805">Transcription regulation</keyword>
<proteinExistence type="predicted"/>
<gene>
    <name evidence="14" type="ORF">WJX72_004050</name>
</gene>
<dbReference type="InterPro" id="IPR040221">
    <property type="entry name" value="CDCA7/CDA7L"/>
</dbReference>
<evidence type="ECO:0000313" key="14">
    <source>
        <dbReference type="EMBL" id="KAK9823588.1"/>
    </source>
</evidence>
<evidence type="ECO:0000256" key="8">
    <source>
        <dbReference type="ARBA" id="ARBA00022843"/>
    </source>
</evidence>
<sequence>MALCAYELERDERIANNLRRLQELRIDQLADNLAKDAAAIQQRPPRLPRALPAKPPIRLQDVPKRRSARNVGAPAPVYNDNVLDAIDLPRKRRALPDFLAVSHEEKYTQEHVDALGSHEEPWTLFVDGYDASGNRIYDKVNGKTCHQCRQKTLGLHTSCSDCQSLQGTFCGDCLFMRYGENIKEVAKNPNWKCPGCRDLCNCSFHRTRRGWAPTGTLYRRAVAEGYLSVSHYLVFTNLASDKDAAAVEEGAAANVAEPATTTCHDEAVADAAEITLPAPVVSARRNTRRSSVEQTVTEPAKTKAAAAVGKRKTKQSLSVTPAVTKKAGKTRAAAAQHAKLNIILPAIRANAPATVTAKAATKGSKGKAQADKGLGASPIRRSSRFTTA</sequence>
<keyword evidence="8" id="KW-0832">Ubl conjugation</keyword>
<keyword evidence="5" id="KW-0597">Phosphoprotein</keyword>
<evidence type="ECO:0000259" key="13">
    <source>
        <dbReference type="Pfam" id="PF10497"/>
    </source>
</evidence>
<feature type="domain" description="Zinc-finger" evidence="13">
    <location>
        <begin position="137"/>
        <end position="233"/>
    </location>
</feature>
<dbReference type="GO" id="GO:0006355">
    <property type="term" value="P:regulation of DNA-templated transcription"/>
    <property type="evidence" value="ECO:0007669"/>
    <property type="project" value="InterPro"/>
</dbReference>
<dbReference type="GO" id="GO:0008270">
    <property type="term" value="F:zinc ion binding"/>
    <property type="evidence" value="ECO:0007669"/>
    <property type="project" value="UniProtKB-KW"/>
</dbReference>
<feature type="region of interest" description="Disordered" evidence="12">
    <location>
        <begin position="358"/>
        <end position="388"/>
    </location>
</feature>
<keyword evidence="6" id="KW-0863">Zinc-finger</keyword>
<evidence type="ECO:0000256" key="3">
    <source>
        <dbReference type="ARBA" id="ARBA00022490"/>
    </source>
</evidence>
<dbReference type="SUPFAM" id="SSF57903">
    <property type="entry name" value="FYVE/PHD zinc finger"/>
    <property type="match status" value="1"/>
</dbReference>
<reference evidence="14 15" key="1">
    <citation type="journal article" date="2024" name="Nat. Commun.">
        <title>Phylogenomics reveals the evolutionary origins of lichenization in chlorophyte algae.</title>
        <authorList>
            <person name="Puginier C."/>
            <person name="Libourel C."/>
            <person name="Otte J."/>
            <person name="Skaloud P."/>
            <person name="Haon M."/>
            <person name="Grisel S."/>
            <person name="Petersen M."/>
            <person name="Berrin J.G."/>
            <person name="Delaux P.M."/>
            <person name="Dal Grande F."/>
            <person name="Keller J."/>
        </authorList>
    </citation>
    <scope>NUCLEOTIDE SEQUENCE [LARGE SCALE GENOMIC DNA]</scope>
    <source>
        <strain evidence="14 15">SAG 2043</strain>
    </source>
</reference>
<evidence type="ECO:0000256" key="10">
    <source>
        <dbReference type="ARBA" id="ARBA00023163"/>
    </source>
</evidence>
<dbReference type="GO" id="GO:0005737">
    <property type="term" value="C:cytoplasm"/>
    <property type="evidence" value="ECO:0007669"/>
    <property type="project" value="UniProtKB-SubCell"/>
</dbReference>
<evidence type="ECO:0000256" key="12">
    <source>
        <dbReference type="SAM" id="MobiDB-lite"/>
    </source>
</evidence>
<evidence type="ECO:0000256" key="9">
    <source>
        <dbReference type="ARBA" id="ARBA00023015"/>
    </source>
</evidence>